<keyword evidence="5 9" id="KW-0798">TonB box</keyword>
<reference evidence="14" key="1">
    <citation type="submission" date="2016-11" db="EMBL/GenBank/DDBJ databases">
        <title>Comparative genomic and phenotypic analysis of Granulibacter bethesdensis clinical isolates from patients with chronic granulomatous disease.</title>
        <authorList>
            <person name="Zarember K.A."/>
            <person name="Porcella S.F."/>
            <person name="Chu J."/>
            <person name="Ding L."/>
            <person name="Dahlstrom E."/>
            <person name="Barbian K."/>
            <person name="Martens C."/>
            <person name="Sykora L."/>
            <person name="Kramer S."/>
            <person name="Pettinato A.M."/>
            <person name="Hong H."/>
            <person name="Wald G."/>
            <person name="Berg L.J."/>
            <person name="Rogge L.S."/>
            <person name="Greenberg D.E."/>
            <person name="Falcone E.L."/>
            <person name="Neves J.F."/>
            <person name="Simoes M.J."/>
            <person name="Casal M."/>
            <person name="Rodriguez-Lopez F.C."/>
            <person name="Zelazny A."/>
            <person name="Gallin J.I."/>
            <person name="Holland S.M."/>
        </authorList>
    </citation>
    <scope>NUCLEOTIDE SEQUENCE [LARGE SCALE GENOMIC DNA]</scope>
    <source>
        <strain evidence="14">NIH9.1</strain>
    </source>
</reference>
<sequence length="792" mass="84603">MKISKSLSGYAAVFVCLAPQLAFAQSASSKAVRPASSGLQDTTDASTVTLPELDVIGSTPLLGSGIDKNKVPAESTVLDSKDIALRGAPNMLRALNQQVAGVNLVDSSGNQQQPALLYHGFTASPLQGTEQGLAIYLNGVRFNQAFGDTVNWDLIPSLAIDTLNLEGSNPAFGLNAIGGALSVKMKNGFTYQGGEIDLYGGSFGRMGANLQYGKRVGNVSTYLAGSVLHQDGWRDQQSTDIQNFYGDVGVRNDRAEVHFNLNMANSVLNGPGTSPVQLLQVDPAAQFTAPNQISNRYILATVNGNIEVGRNTSIQGNAYYSYFQQRVMNGNSPNDLPCNDGSGLMCNSNTGLPSTTLGGNAIPAYLGNNQFSYSELDAQTTNTNSYGASAQVTNTDDLFGHQNHFVAGGSYDGATTMFGGSSYLGGITPVSRDFIGPGIMLDEPGQNVPVRVGLTNNFFGLFLTDTFDLTDRLSLTVAGRFNSAQIDINQIGGGDVTGNHVYNRFNPSAGLTYKIMPWLTFYGSYAEANRAPTQAELSCVNPAQSCSLANFFTGDPDLKQVVAHTWESGLRGSTHLTADAKLGYKLGLFHTNVDDDIAFVNSVTLDRGFFQNVGQTRRQGVDFHVDYTTKRLMAYLNYSYVDATYQSTFIEDGGSNPVTDANGNITVNPGNRMPGVPQNTVKVGITYSITPKWIIGAVGIGQSGTYLFGDPANTNAKLPAFFVVNLNTSYQITPHVQLFGMIMNVTNQKYYTYGTFSPTSSVYLSQSPNATNPRSYSPAAPIGGFGGLKITF</sequence>
<dbReference type="GO" id="GO:0015344">
    <property type="term" value="F:siderophore uptake transmembrane transporter activity"/>
    <property type="evidence" value="ECO:0007669"/>
    <property type="project" value="TreeGrafter"/>
</dbReference>
<dbReference type="InterPro" id="IPR012910">
    <property type="entry name" value="Plug_dom"/>
</dbReference>
<dbReference type="EMBL" id="CP018191">
    <property type="protein sequence ID" value="APH53863.1"/>
    <property type="molecule type" value="Genomic_DNA"/>
</dbReference>
<dbReference type="Proteomes" id="UP000182373">
    <property type="component" value="Chromosome"/>
</dbReference>
<dbReference type="InterPro" id="IPR039426">
    <property type="entry name" value="TonB-dep_rcpt-like"/>
</dbReference>
<dbReference type="Gene3D" id="2.40.170.20">
    <property type="entry name" value="TonB-dependent receptor, beta-barrel domain"/>
    <property type="match status" value="1"/>
</dbReference>
<dbReference type="Pfam" id="PF00593">
    <property type="entry name" value="TonB_dep_Rec_b-barrel"/>
    <property type="match status" value="1"/>
</dbReference>
<name>A0AAC9KB25_9PROT</name>
<dbReference type="InterPro" id="IPR000531">
    <property type="entry name" value="Beta-barrel_TonB"/>
</dbReference>
<dbReference type="Gene3D" id="2.170.130.10">
    <property type="entry name" value="TonB-dependent receptor, plug domain"/>
    <property type="match status" value="1"/>
</dbReference>
<evidence type="ECO:0000256" key="5">
    <source>
        <dbReference type="ARBA" id="ARBA00023077"/>
    </source>
</evidence>
<evidence type="ECO:0000256" key="8">
    <source>
        <dbReference type="PROSITE-ProRule" id="PRU01360"/>
    </source>
</evidence>
<feature type="domain" description="TonB-dependent receptor-like beta-barrel" evidence="11">
    <location>
        <begin position="233"/>
        <end position="745"/>
    </location>
</feature>
<evidence type="ECO:0000313" key="14">
    <source>
        <dbReference type="Proteomes" id="UP000182373"/>
    </source>
</evidence>
<evidence type="ECO:0000256" key="1">
    <source>
        <dbReference type="ARBA" id="ARBA00004571"/>
    </source>
</evidence>
<dbReference type="PANTHER" id="PTHR30069">
    <property type="entry name" value="TONB-DEPENDENT OUTER MEMBRANE RECEPTOR"/>
    <property type="match status" value="1"/>
</dbReference>
<dbReference type="SUPFAM" id="SSF56935">
    <property type="entry name" value="Porins"/>
    <property type="match status" value="1"/>
</dbReference>
<evidence type="ECO:0000256" key="2">
    <source>
        <dbReference type="ARBA" id="ARBA00022448"/>
    </source>
</evidence>
<keyword evidence="10" id="KW-0732">Signal</keyword>
<evidence type="ECO:0000259" key="12">
    <source>
        <dbReference type="Pfam" id="PF07715"/>
    </source>
</evidence>
<feature type="signal peptide" evidence="10">
    <location>
        <begin position="1"/>
        <end position="24"/>
    </location>
</feature>
<keyword evidence="6 8" id="KW-0472">Membrane</keyword>
<keyword evidence="13" id="KW-0675">Receptor</keyword>
<keyword evidence="3 8" id="KW-1134">Transmembrane beta strand</keyword>
<keyword evidence="2 8" id="KW-0813">Transport</keyword>
<evidence type="ECO:0000313" key="13">
    <source>
        <dbReference type="EMBL" id="APH53863.1"/>
    </source>
</evidence>
<dbReference type="Pfam" id="PF07715">
    <property type="entry name" value="Plug"/>
    <property type="match status" value="1"/>
</dbReference>
<proteinExistence type="inferred from homology"/>
<dbReference type="AlphaFoldDB" id="A0AAC9KB25"/>
<accession>A0AAC9KB25</accession>
<evidence type="ECO:0000256" key="4">
    <source>
        <dbReference type="ARBA" id="ARBA00022692"/>
    </source>
</evidence>
<feature type="chain" id="PRO_5042217179" evidence="10">
    <location>
        <begin position="25"/>
        <end position="792"/>
    </location>
</feature>
<dbReference type="GO" id="GO:0009279">
    <property type="term" value="C:cell outer membrane"/>
    <property type="evidence" value="ECO:0007669"/>
    <property type="project" value="UniProtKB-SubCell"/>
</dbReference>
<evidence type="ECO:0000256" key="3">
    <source>
        <dbReference type="ARBA" id="ARBA00022452"/>
    </source>
</evidence>
<dbReference type="PROSITE" id="PS52016">
    <property type="entry name" value="TONB_DEPENDENT_REC_3"/>
    <property type="match status" value="1"/>
</dbReference>
<comment type="subcellular location">
    <subcellularLocation>
        <location evidence="1 8">Cell outer membrane</location>
        <topology evidence="1 8">Multi-pass membrane protein</topology>
    </subcellularLocation>
</comment>
<gene>
    <name evidence="13" type="ORF">GbCGDNIH9_0619</name>
</gene>
<protein>
    <submittedName>
        <fullName evidence="13">TonB-dependent receptor yncD</fullName>
    </submittedName>
</protein>
<comment type="similarity">
    <text evidence="8 9">Belongs to the TonB-dependent receptor family.</text>
</comment>
<evidence type="ECO:0000256" key="10">
    <source>
        <dbReference type="SAM" id="SignalP"/>
    </source>
</evidence>
<evidence type="ECO:0000256" key="7">
    <source>
        <dbReference type="ARBA" id="ARBA00023237"/>
    </source>
</evidence>
<dbReference type="InterPro" id="IPR037066">
    <property type="entry name" value="Plug_dom_sf"/>
</dbReference>
<feature type="domain" description="TonB-dependent receptor plug" evidence="12">
    <location>
        <begin position="68"/>
        <end position="179"/>
    </location>
</feature>
<dbReference type="InterPro" id="IPR036942">
    <property type="entry name" value="Beta-barrel_TonB_sf"/>
</dbReference>
<evidence type="ECO:0000259" key="11">
    <source>
        <dbReference type="Pfam" id="PF00593"/>
    </source>
</evidence>
<organism evidence="13 14">
    <name type="scientific">Granulibacter bethesdensis</name>
    <dbReference type="NCBI Taxonomy" id="364410"/>
    <lineage>
        <taxon>Bacteria</taxon>
        <taxon>Pseudomonadati</taxon>
        <taxon>Pseudomonadota</taxon>
        <taxon>Alphaproteobacteria</taxon>
        <taxon>Acetobacterales</taxon>
        <taxon>Acetobacteraceae</taxon>
        <taxon>Granulibacter</taxon>
    </lineage>
</organism>
<evidence type="ECO:0000256" key="6">
    <source>
        <dbReference type="ARBA" id="ARBA00023136"/>
    </source>
</evidence>
<dbReference type="PANTHER" id="PTHR30069:SF39">
    <property type="entry name" value="BLL6183 PROTEIN"/>
    <property type="match status" value="1"/>
</dbReference>
<dbReference type="GO" id="GO:0044718">
    <property type="term" value="P:siderophore transmembrane transport"/>
    <property type="evidence" value="ECO:0007669"/>
    <property type="project" value="TreeGrafter"/>
</dbReference>
<evidence type="ECO:0000256" key="9">
    <source>
        <dbReference type="RuleBase" id="RU003357"/>
    </source>
</evidence>
<keyword evidence="4 8" id="KW-0812">Transmembrane</keyword>
<keyword evidence="7 8" id="KW-0998">Cell outer membrane</keyword>
<dbReference type="RefSeq" id="WP_072572059.1">
    <property type="nucleotide sequence ID" value="NZ_CP018191.1"/>
</dbReference>